<dbReference type="Gene3D" id="1.25.40.10">
    <property type="entry name" value="Tetratricopeptide repeat domain"/>
    <property type="match status" value="3"/>
</dbReference>
<dbReference type="InterPro" id="IPR039226">
    <property type="entry name" value="Ski3/TTC37"/>
</dbReference>
<dbReference type="InterPro" id="IPR019734">
    <property type="entry name" value="TPR_rpt"/>
</dbReference>
<evidence type="ECO:0000256" key="2">
    <source>
        <dbReference type="ARBA" id="ARBA00022803"/>
    </source>
</evidence>
<dbReference type="InterPro" id="IPR011990">
    <property type="entry name" value="TPR-like_helical_dom_sf"/>
</dbReference>
<dbReference type="SUPFAM" id="SSF48452">
    <property type="entry name" value="TPR-like"/>
    <property type="match status" value="2"/>
</dbReference>
<proteinExistence type="predicted"/>
<gene>
    <name evidence="4" type="ORF">EEDITHA_LOCUS17924</name>
</gene>
<evidence type="ECO:0000256" key="1">
    <source>
        <dbReference type="ARBA" id="ARBA00022737"/>
    </source>
</evidence>
<comment type="caution">
    <text evidence="4">The sequence shown here is derived from an EMBL/GenBank/DDBJ whole genome shotgun (WGS) entry which is preliminary data.</text>
</comment>
<dbReference type="PROSITE" id="PS50005">
    <property type="entry name" value="TPR"/>
    <property type="match status" value="3"/>
</dbReference>
<organism evidence="4 5">
    <name type="scientific">Euphydryas editha</name>
    <name type="common">Edith's checkerspot</name>
    <dbReference type="NCBI Taxonomy" id="104508"/>
    <lineage>
        <taxon>Eukaryota</taxon>
        <taxon>Metazoa</taxon>
        <taxon>Ecdysozoa</taxon>
        <taxon>Arthropoda</taxon>
        <taxon>Hexapoda</taxon>
        <taxon>Insecta</taxon>
        <taxon>Pterygota</taxon>
        <taxon>Neoptera</taxon>
        <taxon>Endopterygota</taxon>
        <taxon>Lepidoptera</taxon>
        <taxon>Glossata</taxon>
        <taxon>Ditrysia</taxon>
        <taxon>Papilionoidea</taxon>
        <taxon>Nymphalidae</taxon>
        <taxon>Nymphalinae</taxon>
        <taxon>Euphydryas</taxon>
    </lineage>
</organism>
<dbReference type="SUPFAM" id="SSF48439">
    <property type="entry name" value="Protein prenylyltransferase"/>
    <property type="match status" value="1"/>
</dbReference>
<reference evidence="4" key="1">
    <citation type="submission" date="2022-03" db="EMBL/GenBank/DDBJ databases">
        <authorList>
            <person name="Tunstrom K."/>
        </authorList>
    </citation>
    <scope>NUCLEOTIDE SEQUENCE</scope>
</reference>
<keyword evidence="5" id="KW-1185">Reference proteome</keyword>
<evidence type="ECO:0008006" key="6">
    <source>
        <dbReference type="Google" id="ProtNLM"/>
    </source>
</evidence>
<dbReference type="PANTHER" id="PTHR15704:SF7">
    <property type="entry name" value="SUPERKILLER COMPLEX PROTEIN 3"/>
    <property type="match status" value="1"/>
</dbReference>
<sequence length="792" mass="92920">MAASKLLLQQARQLINNDNNYKGAQVCCNKVLLKEKDNYLALVVLGKILGNSVEACLVFKKAIACEPKKSLAWLGLARYYEQYRYSVQELLTIYNELLKLDIDNKKALDVINKVAKIGYRFNNVKSIHILLNYLGNVPSVKIYIVGKYQLLKLLRANILRNTDDASIENYLSQEKLNGPLYDLICISLAKIVLRKNNIAKAFEEITKWPFFSPNGVFRNWLCKYLCSNLIKFDSFELDIQKYKTVLTQGIENSKYSNLLNSMISYDLKLYSDAYNYKRVINFDDIEDIEAVFIIKCLYMLKHWVTAEKLAIKLLITAKDTYYTNELRKFLFLSYAEQKKWSQAIRVGTEIPLRCLDFYGVYVLAKSYIENEEDADHLIEHLQMTEYYRQLKALILLKQEKYDEVLKILDKNTKDPVESLYIARSYWHLNEFELCNIYLIRAAIYNPNDADTYYYRAIYYQDFKHNAKLTKICFEKAHRLNTADINIIKTLSDFYKKEGYKTENFMLLKSVSHYVVDQSWIYYRIGLCCLDYDQWESAIEYFLKAIKYNDQDADAYESLAEAYYSLGYLKKSHESYLKLIKLNPQKNLYCLTRIGQIQTLLNKFDEAIIAFEQVLRFDPDYLLAIIGITETWMKLANTQVSRKFYHLARSAAQTAINYLITALYGRNKVIALWTLLGNAIIFITKLPDDYCFFEIRFDNSVDLGNLGILYIKSNMYKLAYFCFWRGRSILPPRLEMRIGRKLVEEIFEEEESADLFRYSCPPDLGIGYEQWVTKILLHQTLKSGHECYSRSFS</sequence>
<evidence type="ECO:0000256" key="3">
    <source>
        <dbReference type="PROSITE-ProRule" id="PRU00339"/>
    </source>
</evidence>
<dbReference type="Pfam" id="PF13181">
    <property type="entry name" value="TPR_8"/>
    <property type="match status" value="3"/>
</dbReference>
<feature type="repeat" description="TPR" evidence="3">
    <location>
        <begin position="552"/>
        <end position="585"/>
    </location>
</feature>
<evidence type="ECO:0000313" key="5">
    <source>
        <dbReference type="Proteomes" id="UP001153954"/>
    </source>
</evidence>
<keyword evidence="1" id="KW-0677">Repeat</keyword>
<feature type="repeat" description="TPR" evidence="3">
    <location>
        <begin position="518"/>
        <end position="551"/>
    </location>
</feature>
<keyword evidence="2 3" id="KW-0802">TPR repeat</keyword>
<accession>A0AAU9UW28</accession>
<dbReference type="EMBL" id="CAKOGL010000026">
    <property type="protein sequence ID" value="CAH2103408.1"/>
    <property type="molecule type" value="Genomic_DNA"/>
</dbReference>
<dbReference type="PANTHER" id="PTHR15704">
    <property type="entry name" value="SUPERKILLER 3 PROTEIN-RELATED"/>
    <property type="match status" value="1"/>
</dbReference>
<dbReference type="Proteomes" id="UP001153954">
    <property type="component" value="Unassembled WGS sequence"/>
</dbReference>
<dbReference type="GO" id="GO:0006401">
    <property type="term" value="P:RNA catabolic process"/>
    <property type="evidence" value="ECO:0007669"/>
    <property type="project" value="InterPro"/>
</dbReference>
<dbReference type="SMART" id="SM00028">
    <property type="entry name" value="TPR"/>
    <property type="match status" value="5"/>
</dbReference>
<name>A0AAU9UW28_EUPED</name>
<dbReference type="GO" id="GO:0055087">
    <property type="term" value="C:Ski complex"/>
    <property type="evidence" value="ECO:0007669"/>
    <property type="project" value="InterPro"/>
</dbReference>
<evidence type="ECO:0000313" key="4">
    <source>
        <dbReference type="EMBL" id="CAH2103408.1"/>
    </source>
</evidence>
<dbReference type="AlphaFoldDB" id="A0AAU9UW28"/>
<feature type="repeat" description="TPR" evidence="3">
    <location>
        <begin position="587"/>
        <end position="620"/>
    </location>
</feature>
<protein>
    <recommendedName>
        <fullName evidence="6">Tetratricopeptide repeat protein</fullName>
    </recommendedName>
</protein>